<evidence type="ECO:0000313" key="3">
    <source>
        <dbReference type="EMBL" id="KAK3794993.1"/>
    </source>
</evidence>
<dbReference type="EMBL" id="JAWDGP010001166">
    <property type="protein sequence ID" value="KAK3793935.1"/>
    <property type="molecule type" value="Genomic_DNA"/>
</dbReference>
<keyword evidence="1" id="KW-0378">Hydrolase</keyword>
<protein>
    <submittedName>
        <fullName evidence="3">Uncharacterized protein</fullName>
    </submittedName>
</protein>
<dbReference type="InterPro" id="IPR022894">
    <property type="entry name" value="Oligoribonuclease"/>
</dbReference>
<proteinExistence type="predicted"/>
<reference evidence="3" key="1">
    <citation type="journal article" date="2023" name="G3 (Bethesda)">
        <title>A reference genome for the long-term kleptoplast-retaining sea slug Elysia crispata morphotype clarki.</title>
        <authorList>
            <person name="Eastman K.E."/>
            <person name="Pendleton A.L."/>
            <person name="Shaikh M.A."/>
            <person name="Suttiyut T."/>
            <person name="Ogas R."/>
            <person name="Tomko P."/>
            <person name="Gavelis G."/>
            <person name="Widhalm J.R."/>
            <person name="Wisecaver J.H."/>
        </authorList>
    </citation>
    <scope>NUCLEOTIDE SEQUENCE</scope>
    <source>
        <strain evidence="3">ECLA1</strain>
    </source>
</reference>
<dbReference type="GO" id="GO:0000175">
    <property type="term" value="F:3'-5'-RNA exonuclease activity"/>
    <property type="evidence" value="ECO:0007669"/>
    <property type="project" value="InterPro"/>
</dbReference>
<dbReference type="PANTHER" id="PTHR11046">
    <property type="entry name" value="OLIGORIBONUCLEASE, MITOCHONDRIAL"/>
    <property type="match status" value="1"/>
</dbReference>
<keyword evidence="4" id="KW-1185">Reference proteome</keyword>
<keyword evidence="1" id="KW-0540">Nuclease</keyword>
<dbReference type="PANTHER" id="PTHR11046:SF29">
    <property type="match status" value="1"/>
</dbReference>
<dbReference type="EMBL" id="JAWDGP010001086">
    <property type="protein sequence ID" value="KAK3794993.1"/>
    <property type="molecule type" value="Genomic_DNA"/>
</dbReference>
<name>A0AAE1AW15_9GAST</name>
<evidence type="ECO:0000313" key="4">
    <source>
        <dbReference type="Proteomes" id="UP001283361"/>
    </source>
</evidence>
<organism evidence="3 4">
    <name type="scientific">Elysia crispata</name>
    <name type="common">lettuce slug</name>
    <dbReference type="NCBI Taxonomy" id="231223"/>
    <lineage>
        <taxon>Eukaryota</taxon>
        <taxon>Metazoa</taxon>
        <taxon>Spiralia</taxon>
        <taxon>Lophotrochozoa</taxon>
        <taxon>Mollusca</taxon>
        <taxon>Gastropoda</taxon>
        <taxon>Heterobranchia</taxon>
        <taxon>Euthyneura</taxon>
        <taxon>Panpulmonata</taxon>
        <taxon>Sacoglossa</taxon>
        <taxon>Placobranchoidea</taxon>
        <taxon>Plakobranchidae</taxon>
        <taxon>Elysia</taxon>
    </lineage>
</organism>
<gene>
    <name evidence="3" type="ORF">RRG08_007308</name>
    <name evidence="2" type="ORF">RRG08_033510</name>
</gene>
<dbReference type="AlphaFoldDB" id="A0AAE1AW15"/>
<evidence type="ECO:0000256" key="1">
    <source>
        <dbReference type="ARBA" id="ARBA00022722"/>
    </source>
</evidence>
<evidence type="ECO:0000313" key="2">
    <source>
        <dbReference type="EMBL" id="KAK3793935.1"/>
    </source>
</evidence>
<dbReference type="Proteomes" id="UP001283361">
    <property type="component" value="Unassembled WGS sequence"/>
</dbReference>
<sequence>MQVVENVLKSNHAKIHSDGTSLDQKKIVGHQISTSLGDTFYLGYIPVATENASTLLEITSNIIQKLSETYSLMSNVDLKKVTFDLLSKITSVMTDRAAAMKCLDRIFADFIRTELGRDVHVHFLHCNAHFLLGMSSACEKAISKVEKELESERQQKFGRDQNAKYDGFNEGSESCVSRVIRTACDILGPRGDQKSGCRVQWTTFIANSVIPYFKGNRFNCFFEEVASLIFHLPTMVQFFSSGVLHENPNRKIHSVSPDVQDKTLMCMVCAVALFFIKITGPYWKLINSDVKYFNFHLYLKKMVTNFEKWIDDPSDLLSPNFFSVFDGDLVIKAPRFH</sequence>
<accession>A0AAE1AW15</accession>
<comment type="caution">
    <text evidence="3">The sequence shown here is derived from an EMBL/GenBank/DDBJ whole genome shotgun (WGS) entry which is preliminary data.</text>
</comment>